<evidence type="ECO:0000313" key="3">
    <source>
        <dbReference type="Proteomes" id="UP000022141"/>
    </source>
</evidence>
<organism evidence="2 3">
    <name type="scientific">Accumulibacter regalis</name>
    <dbReference type="NCBI Taxonomy" id="522306"/>
    <lineage>
        <taxon>Bacteria</taxon>
        <taxon>Pseudomonadati</taxon>
        <taxon>Pseudomonadota</taxon>
        <taxon>Betaproteobacteria</taxon>
        <taxon>Candidatus Accumulibacter</taxon>
    </lineage>
</organism>
<accession>A0A011PKM4</accession>
<sequence>MSTSASLLWQNLPAAALLQSPDLQADWNRLNAARGDLPFLTAEAMIAALDNFAEGRERLLVGRDASSIVALFLVVPTGKYKWSTFQASQIPLGAWVAESRLPLPDLARSLSRGPLGFCLALSVTQIDPLFAPRGDDGADSENSDYIETGWIDLLGNFDDYWNLRGKNLRQNMRKQRNKLANEGIVGHMRAWTSAADIDGAIERYGVLESAGWKAAQGTAIHRDNAQGRFYGALLNAAAARGEAVVYEYLFDDRVVASNLCLRRKGTLVVLKTTYDESIQSYSPAFLLCQDEMEQLYAEKAIERLEYYGRLMDWHTKWTANKRTIYHLTLYRWPLLKAFAGWRRRRRAGVAAAKHA</sequence>
<dbReference type="AlphaFoldDB" id="A0A011PKM4"/>
<evidence type="ECO:0000259" key="1">
    <source>
        <dbReference type="Pfam" id="PF13480"/>
    </source>
</evidence>
<gene>
    <name evidence="2" type="ORF">AW11_02335</name>
</gene>
<dbReference type="STRING" id="1454004.AW11_02335"/>
<dbReference type="Pfam" id="PF13480">
    <property type="entry name" value="Acetyltransf_6"/>
    <property type="match status" value="1"/>
</dbReference>
<evidence type="ECO:0000313" key="2">
    <source>
        <dbReference type="EMBL" id="EXI88041.1"/>
    </source>
</evidence>
<dbReference type="EMBL" id="JEMY01000029">
    <property type="protein sequence ID" value="EXI88041.1"/>
    <property type="molecule type" value="Genomic_DNA"/>
</dbReference>
<reference evidence="2" key="1">
    <citation type="submission" date="2014-02" db="EMBL/GenBank/DDBJ databases">
        <title>Expanding our view of genomic diversity in Candidatus Accumulibacter clades.</title>
        <authorList>
            <person name="Skennerton C.T."/>
            <person name="Barr J.J."/>
            <person name="Slater F.R."/>
            <person name="Bond P.L."/>
            <person name="Tyson G.W."/>
        </authorList>
    </citation>
    <scope>NUCLEOTIDE SEQUENCE [LARGE SCALE GENOMIC DNA]</scope>
</reference>
<dbReference type="eggNOG" id="COG5653">
    <property type="taxonomic scope" value="Bacteria"/>
</dbReference>
<dbReference type="Proteomes" id="UP000022141">
    <property type="component" value="Unassembled WGS sequence"/>
</dbReference>
<keyword evidence="3" id="KW-1185">Reference proteome</keyword>
<dbReference type="InterPro" id="IPR038740">
    <property type="entry name" value="BioF2-like_GNAT_dom"/>
</dbReference>
<proteinExistence type="predicted"/>
<dbReference type="InterPro" id="IPR016181">
    <property type="entry name" value="Acyl_CoA_acyltransferase"/>
</dbReference>
<name>A0A011PKM4_ACCRE</name>
<protein>
    <submittedName>
        <fullName evidence="2">Protein involved in cellulose biosynthesis (CelD)</fullName>
    </submittedName>
</protein>
<comment type="caution">
    <text evidence="2">The sequence shown here is derived from an EMBL/GenBank/DDBJ whole genome shotgun (WGS) entry which is preliminary data.</text>
</comment>
<dbReference type="SUPFAM" id="SSF55729">
    <property type="entry name" value="Acyl-CoA N-acyltransferases (Nat)"/>
    <property type="match status" value="1"/>
</dbReference>
<feature type="domain" description="BioF2-like acetyltransferase" evidence="1">
    <location>
        <begin position="167"/>
        <end position="308"/>
    </location>
</feature>
<dbReference type="PATRIC" id="fig|1454004.3.peg.2412"/>